<proteinExistence type="predicted"/>
<dbReference type="AntiFam" id="ANF00062">
    <property type="entry name" value="Shadow ORF (opposite ABC transporter protein)"/>
</dbReference>
<accession>A0AAV7GP75</accession>
<comment type="caution">
    <text evidence="1">The sequence shown here is derived from an EMBL/GenBank/DDBJ whole genome shotgun (WGS) entry which is preliminary data.</text>
</comment>
<evidence type="ECO:0000313" key="1">
    <source>
        <dbReference type="EMBL" id="KAH0458112.1"/>
    </source>
</evidence>
<reference evidence="1 2" key="1">
    <citation type="journal article" date="2021" name="Hortic Res">
        <title>Chromosome-scale assembly of the Dendrobium chrysotoxum genome enhances the understanding of orchid evolution.</title>
        <authorList>
            <person name="Zhang Y."/>
            <person name="Zhang G.Q."/>
            <person name="Zhang D."/>
            <person name="Liu X.D."/>
            <person name="Xu X.Y."/>
            <person name="Sun W.H."/>
            <person name="Yu X."/>
            <person name="Zhu X."/>
            <person name="Wang Z.W."/>
            <person name="Zhao X."/>
            <person name="Zhong W.Y."/>
            <person name="Chen H."/>
            <person name="Yin W.L."/>
            <person name="Huang T."/>
            <person name="Niu S.C."/>
            <person name="Liu Z.J."/>
        </authorList>
    </citation>
    <scope>NUCLEOTIDE SEQUENCE [LARGE SCALE GENOMIC DNA]</scope>
    <source>
        <strain evidence="1">Lindl</strain>
    </source>
</reference>
<dbReference type="EMBL" id="JAGFBR010000012">
    <property type="protein sequence ID" value="KAH0458112.1"/>
    <property type="molecule type" value="Genomic_DNA"/>
</dbReference>
<name>A0AAV7GP75_DENCH</name>
<evidence type="ECO:0000313" key="2">
    <source>
        <dbReference type="Proteomes" id="UP000775213"/>
    </source>
</evidence>
<dbReference type="Proteomes" id="UP000775213">
    <property type="component" value="Unassembled WGS sequence"/>
</dbReference>
<organism evidence="1 2">
    <name type="scientific">Dendrobium chrysotoxum</name>
    <name type="common">Orchid</name>
    <dbReference type="NCBI Taxonomy" id="161865"/>
    <lineage>
        <taxon>Eukaryota</taxon>
        <taxon>Viridiplantae</taxon>
        <taxon>Streptophyta</taxon>
        <taxon>Embryophyta</taxon>
        <taxon>Tracheophyta</taxon>
        <taxon>Spermatophyta</taxon>
        <taxon>Magnoliopsida</taxon>
        <taxon>Liliopsida</taxon>
        <taxon>Asparagales</taxon>
        <taxon>Orchidaceae</taxon>
        <taxon>Epidendroideae</taxon>
        <taxon>Malaxideae</taxon>
        <taxon>Dendrobiinae</taxon>
        <taxon>Dendrobium</taxon>
    </lineage>
</organism>
<gene>
    <name evidence="1" type="ORF">IEQ34_013427</name>
</gene>
<dbReference type="AlphaFoldDB" id="A0AAV7GP75"/>
<protein>
    <submittedName>
        <fullName evidence="1">Uncharacterized protein</fullName>
    </submittedName>
</protein>
<sequence>MQKEGFEVTYKRRRGRSRELEEIPRQKVRFLVTLSSASCTTCSDSTSRALVASSNSNILGSFKIALAMAILCFCPPDN</sequence>
<keyword evidence="2" id="KW-1185">Reference proteome</keyword>